<evidence type="ECO:0000313" key="1">
    <source>
        <dbReference type="EMBL" id="KKO74513.1"/>
    </source>
</evidence>
<protein>
    <submittedName>
        <fullName evidence="1">Uncharacterized protein</fullName>
    </submittedName>
</protein>
<dbReference type="EMBL" id="JPQZ01000064">
    <property type="protein sequence ID" value="KKO74513.1"/>
    <property type="molecule type" value="Genomic_DNA"/>
</dbReference>
<comment type="caution">
    <text evidence="1">The sequence shown here is derived from an EMBL/GenBank/DDBJ whole genome shotgun (WGS) entry which is preliminary data.</text>
</comment>
<dbReference type="GeneID" id="36321133"/>
<dbReference type="RefSeq" id="XP_024330255.1">
    <property type="nucleotide sequence ID" value="XM_024476182.1"/>
</dbReference>
<organism evidence="1 2">
    <name type="scientific">Vairimorpha ceranae</name>
    <dbReference type="NCBI Taxonomy" id="40302"/>
    <lineage>
        <taxon>Eukaryota</taxon>
        <taxon>Fungi</taxon>
        <taxon>Fungi incertae sedis</taxon>
        <taxon>Microsporidia</taxon>
        <taxon>Nosematidae</taxon>
        <taxon>Vairimorpha</taxon>
    </lineage>
</organism>
<dbReference type="Proteomes" id="UP000034350">
    <property type="component" value="Unassembled WGS sequence"/>
</dbReference>
<sequence>MICCTQQCKLQKVFILCFVTKRLLSIFQVKYKAKNAYFFKRREKNL</sequence>
<reference evidence="1 2" key="1">
    <citation type="journal article" date="2015" name="Environ. Microbiol.">
        <title>Genome analyses suggest the presence of polyploidy and recent human-driven expansions in eight global populations of the honeybee pathogen Nosema ceranae.</title>
        <authorList>
            <person name="Pelin A."/>
            <person name="Selman M."/>
            <person name="Aris-Brosou S."/>
            <person name="Farinelli L."/>
            <person name="Corradi N."/>
        </authorList>
    </citation>
    <scope>NUCLEOTIDE SEQUENCE [LARGE SCALE GENOMIC DNA]</scope>
    <source>
        <strain evidence="1 2">PA08 1199</strain>
    </source>
</reference>
<gene>
    <name evidence="1" type="ORF">AAJ76_6400020050</name>
</gene>
<name>A0A0F9WNC5_9MICR</name>
<proteinExistence type="predicted"/>
<dbReference type="AlphaFoldDB" id="A0A0F9WNC5"/>
<evidence type="ECO:0000313" key="2">
    <source>
        <dbReference type="Proteomes" id="UP000034350"/>
    </source>
</evidence>
<keyword evidence="2" id="KW-1185">Reference proteome</keyword>
<dbReference type="VEuPathDB" id="MicrosporidiaDB:AAJ76_6400020050"/>
<accession>A0A0F9WNC5</accession>